<evidence type="ECO:0000313" key="2">
    <source>
        <dbReference type="Proteomes" id="UP000179284"/>
    </source>
</evidence>
<sequence>MLYNEFVNSVAKDITSFLEYDENRQVFVKDVRKNNGVLLKGLTIKSDSEQIAPTIYLEQFYEQYSHTGDYDEVLRTIAKAYENSKLGSIPGFSADDLSENNIYGVLVNTDSNEELLRDIPSVRVLDGRFSVVFRYSLGEFDDKASVLITDSIAEVKKLTPTKLLELALCNTGKHQEISLEPMENIICSVIGMDYDELANKNKACPMYVLSNTDNIYGSFMILRPDVEQKLMSTFKGDIVVIPSSVHELILIDSELVFEGTIEHLNEIITSVNKEVVSQEDFLDNRYFVLERNDEGYAFANELANVS</sequence>
<accession>A0A1D9P2J9</accession>
<protein>
    <submittedName>
        <fullName evidence="1">Uncharacterized protein</fullName>
    </submittedName>
</protein>
<dbReference type="EMBL" id="CP017831">
    <property type="protein sequence ID" value="AOZ96723.1"/>
    <property type="molecule type" value="Genomic_DNA"/>
</dbReference>
<dbReference type="Pfam" id="PF18941">
    <property type="entry name" value="DUF5688"/>
    <property type="match status" value="1"/>
</dbReference>
<dbReference type="InterPro" id="IPR043743">
    <property type="entry name" value="DUF5688"/>
</dbReference>
<reference evidence="2" key="1">
    <citation type="submission" date="2016-10" db="EMBL/GenBank/DDBJ databases">
        <title>The complete genome sequence of the rumen bacterium Butyrivibrio hungatei MB2003.</title>
        <authorList>
            <person name="Palevich N."/>
            <person name="Kelly W.J."/>
            <person name="Leahy S.C."/>
            <person name="Altermann E."/>
            <person name="Rakonjac J."/>
            <person name="Attwood G.T."/>
        </authorList>
    </citation>
    <scope>NUCLEOTIDE SEQUENCE [LARGE SCALE GENOMIC DNA]</scope>
    <source>
        <strain evidence="2">MB2003</strain>
    </source>
</reference>
<dbReference type="Proteomes" id="UP000179284">
    <property type="component" value="Chromosome I"/>
</dbReference>
<proteinExistence type="predicted"/>
<organism evidence="1 2">
    <name type="scientific">Butyrivibrio hungatei</name>
    <dbReference type="NCBI Taxonomy" id="185008"/>
    <lineage>
        <taxon>Bacteria</taxon>
        <taxon>Bacillati</taxon>
        <taxon>Bacillota</taxon>
        <taxon>Clostridia</taxon>
        <taxon>Lachnospirales</taxon>
        <taxon>Lachnospiraceae</taxon>
        <taxon>Butyrivibrio</taxon>
    </lineage>
</organism>
<dbReference type="RefSeq" id="WP_071176388.1">
    <property type="nucleotide sequence ID" value="NZ_CP017831.1"/>
</dbReference>
<gene>
    <name evidence="1" type="ORF">bhn_I1690</name>
</gene>
<dbReference type="KEGG" id="bhu:bhn_I1690"/>
<name>A0A1D9P2J9_9FIRM</name>
<keyword evidence="2" id="KW-1185">Reference proteome</keyword>
<evidence type="ECO:0000313" key="1">
    <source>
        <dbReference type="EMBL" id="AOZ96723.1"/>
    </source>
</evidence>
<dbReference type="OrthoDB" id="1655031at2"/>
<dbReference type="AlphaFoldDB" id="A0A1D9P2J9"/>